<name>A0AAD7NIW0_9AGAR</name>
<evidence type="ECO:0000313" key="2">
    <source>
        <dbReference type="EMBL" id="KAJ7763886.1"/>
    </source>
</evidence>
<evidence type="ECO:0000313" key="3">
    <source>
        <dbReference type="Proteomes" id="UP001215598"/>
    </source>
</evidence>
<evidence type="ECO:0000256" key="1">
    <source>
        <dbReference type="SAM" id="MobiDB-lite"/>
    </source>
</evidence>
<feature type="compositionally biased region" description="Low complexity" evidence="1">
    <location>
        <begin position="240"/>
        <end position="249"/>
    </location>
</feature>
<accession>A0AAD7NIW0</accession>
<feature type="region of interest" description="Disordered" evidence="1">
    <location>
        <begin position="236"/>
        <end position="283"/>
    </location>
</feature>
<organism evidence="2 3">
    <name type="scientific">Mycena metata</name>
    <dbReference type="NCBI Taxonomy" id="1033252"/>
    <lineage>
        <taxon>Eukaryota</taxon>
        <taxon>Fungi</taxon>
        <taxon>Dikarya</taxon>
        <taxon>Basidiomycota</taxon>
        <taxon>Agaricomycotina</taxon>
        <taxon>Agaricomycetes</taxon>
        <taxon>Agaricomycetidae</taxon>
        <taxon>Agaricales</taxon>
        <taxon>Marasmiineae</taxon>
        <taxon>Mycenaceae</taxon>
        <taxon>Mycena</taxon>
    </lineage>
</organism>
<feature type="compositionally biased region" description="Low complexity" evidence="1">
    <location>
        <begin position="136"/>
        <end position="153"/>
    </location>
</feature>
<sequence length="554" mass="60993">MGRRLQSVFVRQREFAFFDFLGGGGGGTAANLVLDAEGSCTLSLVPPPRWDARACGPRVYPCLPPSWSFRIAPGAVRGVRTLAVAMLARFFLDRLGDCRTLFVRLSDGVCESLLVFAHPQTDVFAASHSPASPVFTSSRTPAHRTATAPTSSPYSHGLQGKEKDGKPETKRWVIDPCYCAFVSIVNDAWQPTPIRRSTTLHIPPIRRHREGLFYLDFHHFRPSVPLRPFLGEPLVSAHGHPSSSSTTSSHPDDLRSLSPEAYTRGGSKSPESGSARGGSMSGYFDFPRGGSMSPDCGPLTPAEEAFLRARVLGGGAADVPLRAGAQDADERAGSEASEHAYWFVCWDEAEWVDLRRRRVEELPRTIFAIVDEQPMWPGADDDDDMGLESMSDSEVFHSNHFGVDVDDDHRIVVLAPMDGLDPTMDEFLRLHFRFSLSVQLRGGDIRDEYPLGRILAMMDESGVPHAMTGNPEECVMATLSDVRWQTVLGRAILADTVKHQVTQSFNESVDEDAEDDRCGFQDGSSSGGGSEDRESEEDSEDFYSQRFNIVKSLF</sequence>
<feature type="region of interest" description="Disordered" evidence="1">
    <location>
        <begin position="505"/>
        <end position="543"/>
    </location>
</feature>
<dbReference type="EMBL" id="JARKIB010000029">
    <property type="protein sequence ID" value="KAJ7763886.1"/>
    <property type="molecule type" value="Genomic_DNA"/>
</dbReference>
<keyword evidence="3" id="KW-1185">Reference proteome</keyword>
<dbReference type="Proteomes" id="UP001215598">
    <property type="component" value="Unassembled WGS sequence"/>
</dbReference>
<comment type="caution">
    <text evidence="2">The sequence shown here is derived from an EMBL/GenBank/DDBJ whole genome shotgun (WGS) entry which is preliminary data.</text>
</comment>
<proteinExistence type="predicted"/>
<dbReference type="AlphaFoldDB" id="A0AAD7NIW0"/>
<protein>
    <submittedName>
        <fullName evidence="2">Uncharacterized protein</fullName>
    </submittedName>
</protein>
<gene>
    <name evidence="2" type="ORF">B0H16DRAFT_1801232</name>
</gene>
<feature type="region of interest" description="Disordered" evidence="1">
    <location>
        <begin position="133"/>
        <end position="167"/>
    </location>
</feature>
<reference evidence="2" key="1">
    <citation type="submission" date="2023-03" db="EMBL/GenBank/DDBJ databases">
        <title>Massive genome expansion in bonnet fungi (Mycena s.s.) driven by repeated elements and novel gene families across ecological guilds.</title>
        <authorList>
            <consortium name="Lawrence Berkeley National Laboratory"/>
            <person name="Harder C.B."/>
            <person name="Miyauchi S."/>
            <person name="Viragh M."/>
            <person name="Kuo A."/>
            <person name="Thoen E."/>
            <person name="Andreopoulos B."/>
            <person name="Lu D."/>
            <person name="Skrede I."/>
            <person name="Drula E."/>
            <person name="Henrissat B."/>
            <person name="Morin E."/>
            <person name="Kohler A."/>
            <person name="Barry K."/>
            <person name="LaButti K."/>
            <person name="Morin E."/>
            <person name="Salamov A."/>
            <person name="Lipzen A."/>
            <person name="Mereny Z."/>
            <person name="Hegedus B."/>
            <person name="Baldrian P."/>
            <person name="Stursova M."/>
            <person name="Weitz H."/>
            <person name="Taylor A."/>
            <person name="Grigoriev I.V."/>
            <person name="Nagy L.G."/>
            <person name="Martin F."/>
            <person name="Kauserud H."/>
        </authorList>
    </citation>
    <scope>NUCLEOTIDE SEQUENCE</scope>
    <source>
        <strain evidence="2">CBHHK182m</strain>
    </source>
</reference>